<gene>
    <name evidence="1" type="ORF">ATTO_12670</name>
</gene>
<keyword evidence="2" id="KW-1185">Reference proteome</keyword>
<dbReference type="RefSeq" id="WP_265591405.1">
    <property type="nucleotide sequence ID" value="NZ_AP025285.1"/>
</dbReference>
<organism evidence="1 2">
    <name type="scientific">Leptogranulimonas caecicola</name>
    <dbReference type="NCBI Taxonomy" id="2894156"/>
    <lineage>
        <taxon>Bacteria</taxon>
        <taxon>Bacillati</taxon>
        <taxon>Actinomycetota</taxon>
        <taxon>Coriobacteriia</taxon>
        <taxon>Coriobacteriales</taxon>
        <taxon>Kribbibacteriaceae</taxon>
        <taxon>Leptogranulimonas</taxon>
    </lineage>
</organism>
<dbReference type="EMBL" id="AP025285">
    <property type="protein sequence ID" value="BDC91395.1"/>
    <property type="molecule type" value="Genomic_DNA"/>
</dbReference>
<protein>
    <submittedName>
        <fullName evidence="1">Uncharacterized protein</fullName>
    </submittedName>
</protein>
<dbReference type="KEGG" id="lcal:ATTO_12670"/>
<evidence type="ECO:0000313" key="1">
    <source>
        <dbReference type="EMBL" id="BDC91395.1"/>
    </source>
</evidence>
<reference evidence="1" key="1">
    <citation type="submission" date="2021-11" db="EMBL/GenBank/DDBJ databases">
        <title>Complete genome sequence of Atopobiaceae bacterium TOC12.</title>
        <authorList>
            <person name="Morinaga K."/>
            <person name="Kusada H."/>
            <person name="Tamaki H."/>
        </authorList>
    </citation>
    <scope>NUCLEOTIDE SEQUENCE</scope>
    <source>
        <strain evidence="1">TOC12</strain>
    </source>
</reference>
<name>A0AAU9C532_9ACTN</name>
<accession>A0AAU9C532</accession>
<sequence>MADESTPLATVDDLRDAGVDIGPADEGRASFVLDLASALIRSEEGPDASPDTERLVCISVSRRALGAVADGVTQQSQTTGPFTESFTFGNPYGDLFLTKAERTMLGAHKVACGSISRIGGADE</sequence>
<proteinExistence type="predicted"/>
<dbReference type="AlphaFoldDB" id="A0AAU9C532"/>
<evidence type="ECO:0000313" key="2">
    <source>
        <dbReference type="Proteomes" id="UP001431186"/>
    </source>
</evidence>
<dbReference type="Proteomes" id="UP001431186">
    <property type="component" value="Chromosome"/>
</dbReference>